<sequence length="199" mass="21872">MVKITQTSVDRRASVDSLHTNPATSPSALEGDHAEISPTNHWKRQPRGRYLQAAITQGENNNKTDVRPRPRAQGLRPNPFASAILRQRCMATNIGAADSPYASSVVAQDSLVPANASTHTEQGSSATPHGNGSSQPGTDKDLTDSILAEAVEFQKHVDRLVAEVDDERDDTIYDFGLALMRRTPLGEWYRRANKIKRDE</sequence>
<evidence type="ECO:0000313" key="2">
    <source>
        <dbReference type="EMBL" id="KAA8646385.1"/>
    </source>
</evidence>
<dbReference type="Proteomes" id="UP000324241">
    <property type="component" value="Unassembled WGS sequence"/>
</dbReference>
<dbReference type="EMBL" id="SOSA01000737">
    <property type="protein sequence ID" value="THC88938.1"/>
    <property type="molecule type" value="Genomic_DNA"/>
</dbReference>
<comment type="caution">
    <text evidence="3">The sequence shown here is derived from an EMBL/GenBank/DDBJ whole genome shotgun (WGS) entry which is preliminary data.</text>
</comment>
<reference evidence="2 5" key="2">
    <citation type="submission" date="2019-08" db="EMBL/GenBank/DDBJ databases">
        <title>The genome sequence of a newly discovered highly antifungal drug resistant Aspergillus species, Aspergillus tanneri NIH 1004.</title>
        <authorList>
            <person name="Mounaud S."/>
            <person name="Singh I."/>
            <person name="Joardar V."/>
            <person name="Pakala S."/>
            <person name="Pakala S."/>
            <person name="Venepally P."/>
            <person name="Chung J.K."/>
            <person name="Losada L."/>
            <person name="Nierman W.C."/>
        </authorList>
    </citation>
    <scope>NUCLEOTIDE SEQUENCE [LARGE SCALE GENOMIC DNA]</scope>
    <source>
        <strain evidence="2 5">NIH1004</strain>
    </source>
</reference>
<feature type="compositionally biased region" description="Polar residues" evidence="1">
    <location>
        <begin position="17"/>
        <end position="27"/>
    </location>
</feature>
<evidence type="ECO:0000256" key="1">
    <source>
        <dbReference type="SAM" id="MobiDB-lite"/>
    </source>
</evidence>
<reference evidence="3 4" key="1">
    <citation type="submission" date="2019-03" db="EMBL/GenBank/DDBJ databases">
        <title>The genome sequence of a newly discovered highly antifungal drug resistant Aspergillus species, Aspergillus tanneri NIH 1004.</title>
        <authorList>
            <person name="Mounaud S."/>
            <person name="Singh I."/>
            <person name="Joardar V."/>
            <person name="Pakala S."/>
            <person name="Pakala S."/>
            <person name="Venepally P."/>
            <person name="Hoover J."/>
            <person name="Nierman W."/>
            <person name="Chung J."/>
            <person name="Losada L."/>
        </authorList>
    </citation>
    <scope>NUCLEOTIDE SEQUENCE [LARGE SCALE GENOMIC DNA]</scope>
    <source>
        <strain evidence="3 4">NIH1004</strain>
    </source>
</reference>
<protein>
    <submittedName>
        <fullName evidence="3">Uncharacterized protein</fullName>
    </submittedName>
</protein>
<accession>A0A4S3J4J0</accession>
<dbReference type="AlphaFoldDB" id="A0A4S3J4J0"/>
<gene>
    <name evidence="2" type="ORF">ATNIH1004_007815</name>
    <name evidence="3" type="ORF">EYZ11_011613</name>
</gene>
<dbReference type="RefSeq" id="XP_033425746.1">
    <property type="nucleotide sequence ID" value="XM_033572431.1"/>
</dbReference>
<dbReference type="OrthoDB" id="4501861at2759"/>
<keyword evidence="4" id="KW-1185">Reference proteome</keyword>
<organism evidence="3 4">
    <name type="scientific">Aspergillus tanneri</name>
    <dbReference type="NCBI Taxonomy" id="1220188"/>
    <lineage>
        <taxon>Eukaryota</taxon>
        <taxon>Fungi</taxon>
        <taxon>Dikarya</taxon>
        <taxon>Ascomycota</taxon>
        <taxon>Pezizomycotina</taxon>
        <taxon>Eurotiomycetes</taxon>
        <taxon>Eurotiomycetidae</taxon>
        <taxon>Eurotiales</taxon>
        <taxon>Aspergillaceae</taxon>
        <taxon>Aspergillus</taxon>
        <taxon>Aspergillus subgen. Circumdati</taxon>
    </lineage>
</organism>
<evidence type="ECO:0000313" key="5">
    <source>
        <dbReference type="Proteomes" id="UP000324241"/>
    </source>
</evidence>
<proteinExistence type="predicted"/>
<feature type="region of interest" description="Disordered" evidence="1">
    <location>
        <begin position="115"/>
        <end position="141"/>
    </location>
</feature>
<evidence type="ECO:0000313" key="3">
    <source>
        <dbReference type="EMBL" id="THC88938.1"/>
    </source>
</evidence>
<feature type="region of interest" description="Disordered" evidence="1">
    <location>
        <begin position="1"/>
        <end position="78"/>
    </location>
</feature>
<evidence type="ECO:0000313" key="4">
    <source>
        <dbReference type="Proteomes" id="UP000308092"/>
    </source>
</evidence>
<feature type="compositionally biased region" description="Polar residues" evidence="1">
    <location>
        <begin position="115"/>
        <end position="137"/>
    </location>
</feature>
<name>A0A4S3J4J0_9EURO</name>
<dbReference type="GeneID" id="54330517"/>
<dbReference type="EMBL" id="QUQM01000007">
    <property type="protein sequence ID" value="KAA8646385.1"/>
    <property type="molecule type" value="Genomic_DNA"/>
</dbReference>
<dbReference type="VEuPathDB" id="FungiDB:EYZ11_011613"/>
<dbReference type="Proteomes" id="UP000308092">
    <property type="component" value="Unassembled WGS sequence"/>
</dbReference>